<keyword evidence="1" id="KW-1185">Reference proteome</keyword>
<dbReference type="InterPro" id="IPR036770">
    <property type="entry name" value="Ankyrin_rpt-contain_sf"/>
</dbReference>
<dbReference type="PROSITE" id="PS51192">
    <property type="entry name" value="HELICASE_ATP_BIND_1"/>
    <property type="match status" value="1"/>
</dbReference>
<dbReference type="AlphaFoldDB" id="A0A6P8X450"/>
<sequence>MDKVIHEKYIPQQLLYFIAGRRCCQQLSCSFRTLDNTVIMQWAQSLGLRSQYVISGGQKCVKVCKLSCRHFLEEPKKLTISPSTMVEMDSLTVYIGTNSRDERQIPADIVGLQSLLTASTLQLPMGVLSPPAPRKKSDKYRKFFGDVSTYSCHMNILTAIYMHRVVIFKGDLQTDKSLLLPIIILDDSEFKKSNLKMICIEKETIVAMNNSERFSNYLDESIGETIGLEVSQLSVSSSSTHILFTTAKCFLSSVLNKNKNLNNISHFVVGDVHLHDAYTDILLSELKKALAVNQNLRIILLSQRCDSKIFLDFFGEGTEVSAESPIKQTGSKIFYLEDINSSIAGAELYKGPQIYKDRPQIFRATNVQNENLDKFLEVYEAIGTDTAIGPFLYSVNYELSPVNYQHSMTGKSALIIAAQLNNVKHLRLLLFMGANPYIVDNHQDNAISTASARGNDACVEVLKNYGLHGFVLKNLKAEFVDFDCIIDIMYLLYAKSDYPKGNILIILPSFLHLVKLNYMLLSHFLNGYLHASPIYLLHENMKREDLDALLKAPADTLKIILATTVIESLVVPVSFKYLIDSVCEKRSWSRGSSGETEDKIGWLQKDGLFRRFLLLHPDAAAAVQCFRLMTKETYEQLEEIGKPALQTMPLDKICLIVKLLSPHSIISEYLAYTISPPPLINVHQAVQFLKKIDILDDIEDVTWLGCRLVDIPVPCQLGRALVFGILLQCLDPVLTIVSSFISDDPLSLPFNEDIDALWDKFAIFMQNSVKQERHRLAADQLSDHFVFLHLYQEWQDRFQNNLTPLCLSTEYEFMLNGLMEQLTFTRSKILSALRAANLVHCQGALSIQHVNSKSDNWPLAKAALTGGLYPSICAIDRNGGSNCLKSAYSTETNLHPNTVIRQFMKSCNSYMEHIFEEADWLVCRKQSDNIKYASVAVPLAVALFAGSPKLDMDQTVEIESSDSSSNDSNVHFYIDEWIWMQTSKPNIDLVMKTRQHFFRSYQYLLRYCCDLQKWRIDSKMAENHRFLADALATMFYHEDVAAGFKPPPPIGVKPCVKVQKWFLLNINSYFSGQQGILDQHFTSNENQSIERQFFLLYTKETVDDFYQKSDAAYIENVIGKFVRPIVTPTRQIFVILYTTDPNRMLSISRVEFHKGAINFREYFRNVIPVSEILYGSASFNVNLANFSGRLITSLIDKRVGHLIMDLFAFRNYWIHNE</sequence>
<dbReference type="Gene3D" id="3.40.50.300">
    <property type="entry name" value="P-loop containing nucleotide triphosphate hydrolases"/>
    <property type="match status" value="2"/>
</dbReference>
<dbReference type="GeneID" id="117569111"/>
<dbReference type="OrthoDB" id="6103986at2759"/>
<dbReference type="InterPro" id="IPR027417">
    <property type="entry name" value="P-loop_NTPase"/>
</dbReference>
<dbReference type="PANTHER" id="PTHR18934:SF213">
    <property type="entry name" value="3'-5' RNA HELICASE YTHDC2"/>
    <property type="match status" value="1"/>
</dbReference>
<proteinExistence type="predicted"/>
<dbReference type="Pfam" id="PF21010">
    <property type="entry name" value="HA2_C"/>
    <property type="match status" value="1"/>
</dbReference>
<dbReference type="InterPro" id="IPR002110">
    <property type="entry name" value="Ankyrin_rpt"/>
</dbReference>
<dbReference type="RefSeq" id="XP_034106020.1">
    <property type="nucleotide sequence ID" value="XM_034250129.2"/>
</dbReference>
<dbReference type="SMART" id="SM00847">
    <property type="entry name" value="HA2"/>
    <property type="match status" value="1"/>
</dbReference>
<organism evidence="1 2">
    <name type="scientific">Drosophila albomicans</name>
    <name type="common">Fruit fly</name>
    <dbReference type="NCBI Taxonomy" id="7291"/>
    <lineage>
        <taxon>Eukaryota</taxon>
        <taxon>Metazoa</taxon>
        <taxon>Ecdysozoa</taxon>
        <taxon>Arthropoda</taxon>
        <taxon>Hexapoda</taxon>
        <taxon>Insecta</taxon>
        <taxon>Pterygota</taxon>
        <taxon>Neoptera</taxon>
        <taxon>Endopterygota</taxon>
        <taxon>Diptera</taxon>
        <taxon>Brachycera</taxon>
        <taxon>Muscomorpha</taxon>
        <taxon>Ephydroidea</taxon>
        <taxon>Drosophilidae</taxon>
        <taxon>Drosophila</taxon>
    </lineage>
</organism>
<dbReference type="CTD" id="47873"/>
<dbReference type="SUPFAM" id="SSF52540">
    <property type="entry name" value="P-loop containing nucleoside triphosphate hydrolases"/>
    <property type="match status" value="2"/>
</dbReference>
<dbReference type="InterPro" id="IPR014001">
    <property type="entry name" value="Helicase_ATP-bd"/>
</dbReference>
<name>A0A6P8X450_DROAB</name>
<dbReference type="InterPro" id="IPR007502">
    <property type="entry name" value="Helicase-assoc_dom"/>
</dbReference>
<accession>A0A6P8X450</accession>
<dbReference type="GO" id="GO:0003723">
    <property type="term" value="F:RNA binding"/>
    <property type="evidence" value="ECO:0007669"/>
    <property type="project" value="TreeGrafter"/>
</dbReference>
<evidence type="ECO:0000313" key="2">
    <source>
        <dbReference type="RefSeq" id="XP_034106020.1"/>
    </source>
</evidence>
<dbReference type="Gene3D" id="1.25.40.20">
    <property type="entry name" value="Ankyrin repeat-containing domain"/>
    <property type="match status" value="1"/>
</dbReference>
<evidence type="ECO:0000313" key="1">
    <source>
        <dbReference type="Proteomes" id="UP000515160"/>
    </source>
</evidence>
<reference evidence="2" key="1">
    <citation type="submission" date="2025-08" db="UniProtKB">
        <authorList>
            <consortium name="RefSeq"/>
        </authorList>
    </citation>
    <scope>IDENTIFICATION</scope>
    <source>
        <strain evidence="2">15112-1751.03</strain>
        <tissue evidence="2">Whole Adult</tissue>
    </source>
</reference>
<gene>
    <name evidence="2" type="primary">LOC117569111</name>
</gene>
<dbReference type="Proteomes" id="UP000515160">
    <property type="component" value="Chromosome 3"/>
</dbReference>
<dbReference type="PROSITE" id="PS50088">
    <property type="entry name" value="ANK_REPEAT"/>
    <property type="match status" value="1"/>
</dbReference>
<protein>
    <submittedName>
        <fullName evidence="2">Benign gonial cell neoplasm protein</fullName>
    </submittedName>
</protein>
<dbReference type="PANTHER" id="PTHR18934">
    <property type="entry name" value="ATP-DEPENDENT RNA HELICASE"/>
    <property type="match status" value="1"/>
</dbReference>
<dbReference type="SUPFAM" id="SSF48403">
    <property type="entry name" value="Ankyrin repeat"/>
    <property type="match status" value="1"/>
</dbReference>
<dbReference type="Gene3D" id="1.20.120.1080">
    <property type="match status" value="1"/>
</dbReference>